<dbReference type="GO" id="GO:0070481">
    <property type="term" value="P:nuclear-transcribed mRNA catabolic process, non-stop decay"/>
    <property type="evidence" value="ECO:0007669"/>
    <property type="project" value="InterPro"/>
</dbReference>
<dbReference type="GO" id="GO:0051301">
    <property type="term" value="P:cell division"/>
    <property type="evidence" value="ECO:0007669"/>
    <property type="project" value="UniProtKB-KW"/>
</dbReference>
<dbReference type="AlphaFoldDB" id="A0A0E9NFR8"/>
<dbReference type="GO" id="GO:0071025">
    <property type="term" value="P:RNA surveillance"/>
    <property type="evidence" value="ECO:0007669"/>
    <property type="project" value="InterPro"/>
</dbReference>
<comment type="function">
    <text evidence="10">Component of the Dom34-Hbs1 complex, a complex that recognizes stalled ribosomes and triggers the No-Go Decay (NGD) pathway (PubMed:20890290). In the Dom34-Hbs1 complex, dom34 recognizes ribosomes stalled at the 3' end of an mRNA and engages stalled ribosomes by destabilizing mRNA in the mRNA channel. Following ribosome-binding, the Dom34-Hbs1 complex promotes the disassembly of stalled ribosomes, followed by degradation of damaged mRNAs as part of the NGD pathway.</text>
</comment>
<keyword evidence="5" id="KW-0132">Cell division</keyword>
<dbReference type="SUPFAM" id="SSF159065">
    <property type="entry name" value="Dom34/Pelota N-terminal domain-like"/>
    <property type="match status" value="1"/>
</dbReference>
<dbReference type="GO" id="GO:0005737">
    <property type="term" value="C:cytoplasm"/>
    <property type="evidence" value="ECO:0007669"/>
    <property type="project" value="UniProtKB-SubCell"/>
</dbReference>
<protein>
    <recommendedName>
        <fullName evidence="10">Protein DOM34 homolog</fullName>
    </recommendedName>
</protein>
<evidence type="ECO:0000256" key="5">
    <source>
        <dbReference type="ARBA" id="ARBA00022618"/>
    </source>
</evidence>
<dbReference type="GO" id="GO:1990533">
    <property type="term" value="C:Dom34-Hbs1 complex"/>
    <property type="evidence" value="ECO:0007669"/>
    <property type="project" value="UniProtKB-ARBA"/>
</dbReference>
<dbReference type="NCBIfam" id="TIGR00111">
    <property type="entry name" value="pelota"/>
    <property type="match status" value="1"/>
</dbReference>
<keyword evidence="7" id="KW-0498">Mitosis</keyword>
<dbReference type="InterPro" id="IPR005141">
    <property type="entry name" value="eRF1_2"/>
</dbReference>
<evidence type="ECO:0000313" key="12">
    <source>
        <dbReference type="EMBL" id="GAO48712.1"/>
    </source>
</evidence>
<feature type="domain" description="eRF1/Pelota-like N-terminal" evidence="11">
    <location>
        <begin position="1"/>
        <end position="130"/>
    </location>
</feature>
<comment type="cofactor">
    <cofactor evidence="1 10">
        <name>a divalent metal cation</name>
        <dbReference type="ChEBI" id="CHEBI:60240"/>
    </cofactor>
</comment>
<dbReference type="GO" id="GO:0046872">
    <property type="term" value="F:metal ion binding"/>
    <property type="evidence" value="ECO:0007669"/>
    <property type="project" value="UniProtKB-KW"/>
</dbReference>
<comment type="similarity">
    <text evidence="3 10">Belongs to the eukaryotic release factor 1 family. Pelota subfamily.</text>
</comment>
<dbReference type="PANTHER" id="PTHR10853:SF0">
    <property type="entry name" value="PROTEIN PELOTA HOMOLOG"/>
    <property type="match status" value="1"/>
</dbReference>
<comment type="subcellular location">
    <subcellularLocation>
        <location evidence="2 10">Cytoplasm</location>
    </subcellularLocation>
</comment>
<dbReference type="Pfam" id="PF03465">
    <property type="entry name" value="eRF1_3"/>
    <property type="match status" value="1"/>
</dbReference>
<reference evidence="12 13" key="2">
    <citation type="journal article" date="2014" name="J. Gen. Appl. Microbiol.">
        <title>The early diverging ascomycetous budding yeast Saitoella complicata has three histone deacetylases belonging to the Clr6, Hos2, and Rpd3 lineages.</title>
        <authorList>
            <person name="Nishida H."/>
            <person name="Matsumoto T."/>
            <person name="Kondo S."/>
            <person name="Hamamoto M."/>
            <person name="Yoshikawa H."/>
        </authorList>
    </citation>
    <scope>NUCLEOTIDE SEQUENCE [LARGE SCALE GENOMIC DNA]</scope>
    <source>
        <strain evidence="12 13">NRRL Y-17804</strain>
    </source>
</reference>
<dbReference type="Pfam" id="PF26356">
    <property type="entry name" value="Pelota_N"/>
    <property type="match status" value="1"/>
</dbReference>
<accession>A0A0E9NFR8</accession>
<evidence type="ECO:0000313" key="13">
    <source>
        <dbReference type="Proteomes" id="UP000033140"/>
    </source>
</evidence>
<dbReference type="InterPro" id="IPR042226">
    <property type="entry name" value="eFR1_2_sf"/>
</dbReference>
<gene>
    <name evidence="12" type="ORF">G7K_2882-t1</name>
</gene>
<dbReference type="EMBL" id="BACD03000016">
    <property type="protein sequence ID" value="GAO48712.1"/>
    <property type="molecule type" value="Genomic_DNA"/>
</dbReference>
<dbReference type="Pfam" id="PF03464">
    <property type="entry name" value="eRF1_2"/>
    <property type="match status" value="1"/>
</dbReference>
<dbReference type="InterPro" id="IPR004405">
    <property type="entry name" value="TF_pelota"/>
</dbReference>
<dbReference type="FunFam" id="2.30.30.870:FF:000001">
    <property type="entry name" value="Protein pelota homolog"/>
    <property type="match status" value="1"/>
</dbReference>
<dbReference type="SUPFAM" id="SSF55315">
    <property type="entry name" value="L30e-like"/>
    <property type="match status" value="1"/>
</dbReference>
<keyword evidence="9" id="KW-0131">Cell cycle</keyword>
<dbReference type="FunFam" id="3.30.420.60:FF:000004">
    <property type="entry name" value="Protein DOM34 homolog"/>
    <property type="match status" value="1"/>
</dbReference>
<dbReference type="Gene3D" id="2.30.30.870">
    <property type="entry name" value="Pelota, domain A"/>
    <property type="match status" value="1"/>
</dbReference>
<proteinExistence type="inferred from homology"/>
<evidence type="ECO:0000256" key="8">
    <source>
        <dbReference type="ARBA" id="ARBA00023254"/>
    </source>
</evidence>
<dbReference type="GO" id="GO:0006412">
    <property type="term" value="P:translation"/>
    <property type="evidence" value="ECO:0007669"/>
    <property type="project" value="UniProtKB-ARBA"/>
</dbReference>
<dbReference type="InterPro" id="IPR058547">
    <property type="entry name" value="Pelota_N"/>
</dbReference>
<evidence type="ECO:0000256" key="4">
    <source>
        <dbReference type="ARBA" id="ARBA00022490"/>
    </source>
</evidence>
<dbReference type="GO" id="GO:0070651">
    <property type="term" value="P:nonfunctional rRNA decay"/>
    <property type="evidence" value="ECO:0007669"/>
    <property type="project" value="TreeGrafter"/>
</dbReference>
<evidence type="ECO:0000256" key="3">
    <source>
        <dbReference type="ARBA" id="ARBA00009504"/>
    </source>
</evidence>
<dbReference type="Gene3D" id="3.30.420.60">
    <property type="entry name" value="eRF1 domain 2"/>
    <property type="match status" value="1"/>
</dbReference>
<keyword evidence="13" id="KW-1185">Reference proteome</keyword>
<evidence type="ECO:0000256" key="9">
    <source>
        <dbReference type="ARBA" id="ARBA00023306"/>
    </source>
</evidence>
<dbReference type="InterPro" id="IPR038069">
    <property type="entry name" value="Pelota/DOM34_N"/>
</dbReference>
<sequence>MKLIKKNIERDASGAITLVAEEPEDMYNVYNLIQIGDQLRAPTIRRVQTESSTGSSSSQRVRTTLTIRVTKLDFDSQASELHVSGTVILESPHVKLGSFHTLDLELHRNFTLAKQEWDSEALRRVEEACDPGSRAEVGAVVLQEGLANVCLITNFMTIVKQRIEVSIPRKARGSSSQYQKGLDNFFKTVYDSVLRHLDPTNLKVILLASPGFLADSLSTYIFQQATLFDNKALIKNRSKFVVVHCSTGHVHALNEVMKTPAVERVLSDTKYAKESQAMEKFYSQLSTDDSKAWYGATHVRAAVTQGAVSALLISDTLFRSHNIETRKEWVRLADEVRSQGGEVLVFSSLHESGRGLDSLTGVAAVLKWALPELEELEEAEEAAREQEQS</sequence>
<organism evidence="12 13">
    <name type="scientific">Saitoella complicata (strain BCRC 22490 / CBS 7301 / JCM 7358 / NBRC 10748 / NRRL Y-17804)</name>
    <dbReference type="NCBI Taxonomy" id="698492"/>
    <lineage>
        <taxon>Eukaryota</taxon>
        <taxon>Fungi</taxon>
        <taxon>Dikarya</taxon>
        <taxon>Ascomycota</taxon>
        <taxon>Taphrinomycotina</taxon>
        <taxon>Taphrinomycotina incertae sedis</taxon>
        <taxon>Saitoella</taxon>
    </lineage>
</organism>
<dbReference type="OMA" id="DDLWHLK"/>
<dbReference type="SMART" id="SM01194">
    <property type="entry name" value="eRF1_1"/>
    <property type="match status" value="1"/>
</dbReference>
<keyword evidence="6 10" id="KW-0479">Metal-binding</keyword>
<dbReference type="Proteomes" id="UP000033140">
    <property type="component" value="Unassembled WGS sequence"/>
</dbReference>
<comment type="caution">
    <text evidence="12">The sequence shown here is derived from an EMBL/GenBank/DDBJ whole genome shotgun (WGS) entry which is preliminary data.</text>
</comment>
<keyword evidence="8" id="KW-0469">Meiosis</keyword>
<evidence type="ECO:0000256" key="7">
    <source>
        <dbReference type="ARBA" id="ARBA00022776"/>
    </source>
</evidence>
<keyword evidence="4 10" id="KW-0963">Cytoplasm</keyword>
<dbReference type="RefSeq" id="XP_019023009.1">
    <property type="nucleotide sequence ID" value="XM_019169657.1"/>
</dbReference>
<dbReference type="OrthoDB" id="10249111at2759"/>
<evidence type="ECO:0000256" key="6">
    <source>
        <dbReference type="ARBA" id="ARBA00022723"/>
    </source>
</evidence>
<dbReference type="InterPro" id="IPR005142">
    <property type="entry name" value="eRF1_3"/>
</dbReference>
<dbReference type="GO" id="GO:0032790">
    <property type="term" value="P:ribosome disassembly"/>
    <property type="evidence" value="ECO:0007669"/>
    <property type="project" value="TreeGrafter"/>
</dbReference>
<evidence type="ECO:0000256" key="10">
    <source>
        <dbReference type="RuleBase" id="RU362019"/>
    </source>
</evidence>
<dbReference type="Gene3D" id="3.30.1330.30">
    <property type="match status" value="1"/>
</dbReference>
<reference evidence="12 13" key="3">
    <citation type="journal article" date="2015" name="Genome Announc.">
        <title>Draft Genome Sequence of the Archiascomycetous Yeast Saitoella complicata.</title>
        <authorList>
            <person name="Yamauchi K."/>
            <person name="Kondo S."/>
            <person name="Hamamoto M."/>
            <person name="Takahashi Y."/>
            <person name="Ogura Y."/>
            <person name="Hayashi T."/>
            <person name="Nishida H."/>
        </authorList>
    </citation>
    <scope>NUCLEOTIDE SEQUENCE [LARGE SCALE GENOMIC DNA]</scope>
    <source>
        <strain evidence="12 13">NRRL Y-17804</strain>
    </source>
</reference>
<dbReference type="STRING" id="698492.A0A0E9NFR8"/>
<dbReference type="GO" id="GO:0070966">
    <property type="term" value="P:nuclear-transcribed mRNA catabolic process, no-go decay"/>
    <property type="evidence" value="ECO:0007669"/>
    <property type="project" value="InterPro"/>
</dbReference>
<dbReference type="InterPro" id="IPR005140">
    <property type="entry name" value="eRF1_Pelota-like_N"/>
</dbReference>
<dbReference type="FunFam" id="3.30.1330.30:FF:000008">
    <property type="entry name" value="Protein pelota homolog"/>
    <property type="match status" value="1"/>
</dbReference>
<dbReference type="GO" id="GO:0051321">
    <property type="term" value="P:meiotic cell cycle"/>
    <property type="evidence" value="ECO:0007669"/>
    <property type="project" value="UniProtKB-KW"/>
</dbReference>
<reference evidence="12 13" key="1">
    <citation type="journal article" date="2011" name="J. Gen. Appl. Microbiol.">
        <title>Draft genome sequencing of the enigmatic yeast Saitoella complicata.</title>
        <authorList>
            <person name="Nishida H."/>
            <person name="Hamamoto M."/>
            <person name="Sugiyama J."/>
        </authorList>
    </citation>
    <scope>NUCLEOTIDE SEQUENCE [LARGE SCALE GENOMIC DNA]</scope>
    <source>
        <strain evidence="12 13">NRRL Y-17804</strain>
    </source>
</reference>
<evidence type="ECO:0000256" key="1">
    <source>
        <dbReference type="ARBA" id="ARBA00001968"/>
    </source>
</evidence>
<evidence type="ECO:0000259" key="11">
    <source>
        <dbReference type="SMART" id="SM01194"/>
    </source>
</evidence>
<evidence type="ECO:0000256" key="2">
    <source>
        <dbReference type="ARBA" id="ARBA00004496"/>
    </source>
</evidence>
<dbReference type="SUPFAM" id="SSF53137">
    <property type="entry name" value="Translational machinery components"/>
    <property type="match status" value="1"/>
</dbReference>
<dbReference type="PANTHER" id="PTHR10853">
    <property type="entry name" value="PELOTA"/>
    <property type="match status" value="1"/>
</dbReference>
<dbReference type="InterPro" id="IPR029064">
    <property type="entry name" value="Ribosomal_eL30-like_sf"/>
</dbReference>
<name>A0A0E9NFR8_SAICN</name>